<dbReference type="InParanoid" id="A0A7N6BW17"/>
<evidence type="ECO:0000256" key="1">
    <source>
        <dbReference type="SAM" id="SignalP"/>
    </source>
</evidence>
<dbReference type="Proteomes" id="UP000265040">
    <property type="component" value="Chromosome 2"/>
</dbReference>
<evidence type="ECO:0000313" key="3">
    <source>
        <dbReference type="Ensembl" id="ENSATEP00000066682.1"/>
    </source>
</evidence>
<dbReference type="SUPFAM" id="SSF54076">
    <property type="entry name" value="RNase A-like"/>
    <property type="match status" value="1"/>
</dbReference>
<reference evidence="3" key="3">
    <citation type="submission" date="2025-09" db="UniProtKB">
        <authorList>
            <consortium name="Ensembl"/>
        </authorList>
    </citation>
    <scope>IDENTIFICATION</scope>
</reference>
<dbReference type="SMART" id="SM00092">
    <property type="entry name" value="RNAse_Pc"/>
    <property type="match status" value="1"/>
</dbReference>
<organism evidence="3 4">
    <name type="scientific">Anabas testudineus</name>
    <name type="common">Climbing perch</name>
    <name type="synonym">Anthias testudineus</name>
    <dbReference type="NCBI Taxonomy" id="64144"/>
    <lineage>
        <taxon>Eukaryota</taxon>
        <taxon>Metazoa</taxon>
        <taxon>Chordata</taxon>
        <taxon>Craniata</taxon>
        <taxon>Vertebrata</taxon>
        <taxon>Euteleostomi</taxon>
        <taxon>Actinopterygii</taxon>
        <taxon>Neopterygii</taxon>
        <taxon>Teleostei</taxon>
        <taxon>Neoteleostei</taxon>
        <taxon>Acanthomorphata</taxon>
        <taxon>Anabantaria</taxon>
        <taxon>Anabantiformes</taxon>
        <taxon>Anabantoidei</taxon>
        <taxon>Anabantidae</taxon>
        <taxon>Anabas</taxon>
    </lineage>
</organism>
<dbReference type="InterPro" id="IPR036816">
    <property type="entry name" value="RNaseA-like_dom_sf"/>
</dbReference>
<dbReference type="AlphaFoldDB" id="A0A7N6BW17"/>
<evidence type="ECO:0000259" key="2">
    <source>
        <dbReference type="SMART" id="SM00092"/>
    </source>
</evidence>
<dbReference type="Ensembl" id="ENSATET00000038900.1">
    <property type="protein sequence ID" value="ENSATEP00000066682.1"/>
    <property type="gene ID" value="ENSATEG00000028515.1"/>
</dbReference>
<protein>
    <recommendedName>
        <fullName evidence="2">Ribonuclease A-domain domain-containing protein</fullName>
    </recommendedName>
</protein>
<sequence length="135" mass="15273">MKIQFACLLLLLLSATVICEHTFHEKHVIEEADGKDCTKILESRNLFASKKHKGCKHSMKFVVESDGQTVNSVCAGGVKKGKSKKPFQILKCKLDKKSTFPKCVYTTESRNHFSHTGCLNYWSFPWSLCCLLLLC</sequence>
<evidence type="ECO:0000313" key="4">
    <source>
        <dbReference type="Proteomes" id="UP000265040"/>
    </source>
</evidence>
<feature type="signal peptide" evidence="1">
    <location>
        <begin position="1"/>
        <end position="19"/>
    </location>
</feature>
<dbReference type="Pfam" id="PF00074">
    <property type="entry name" value="RnaseA"/>
    <property type="match status" value="1"/>
</dbReference>
<keyword evidence="4" id="KW-1185">Reference proteome</keyword>
<keyword evidence="1" id="KW-0732">Signal</keyword>
<feature type="chain" id="PRO_5031176674" description="Ribonuclease A-domain domain-containing protein" evidence="1">
    <location>
        <begin position="20"/>
        <end position="135"/>
    </location>
</feature>
<dbReference type="Gene3D" id="3.10.130.10">
    <property type="entry name" value="Ribonuclease A-like domain"/>
    <property type="match status" value="1"/>
</dbReference>
<accession>A0A7N6BW17</accession>
<proteinExistence type="predicted"/>
<reference evidence="3" key="1">
    <citation type="submission" date="2021-04" db="EMBL/GenBank/DDBJ databases">
        <authorList>
            <consortium name="Wellcome Sanger Institute Data Sharing"/>
        </authorList>
    </citation>
    <scope>NUCLEOTIDE SEQUENCE [LARGE SCALE GENOMIC DNA]</scope>
</reference>
<name>A0A7N6BW17_ANATE</name>
<dbReference type="InterPro" id="IPR023412">
    <property type="entry name" value="RNaseA_domain"/>
</dbReference>
<reference evidence="3" key="2">
    <citation type="submission" date="2025-08" db="UniProtKB">
        <authorList>
            <consortium name="Ensembl"/>
        </authorList>
    </citation>
    <scope>IDENTIFICATION</scope>
</reference>
<feature type="domain" description="Ribonuclease A-domain" evidence="2">
    <location>
        <begin position="21"/>
        <end position="124"/>
    </location>
</feature>